<dbReference type="AlphaFoldDB" id="A0A1E7N1H1"/>
<dbReference type="OrthoDB" id="4281716at2"/>
<dbReference type="Proteomes" id="UP000610124">
    <property type="component" value="Unassembled WGS sequence"/>
</dbReference>
<evidence type="ECO:0000256" key="2">
    <source>
        <dbReference type="SAM" id="Phobius"/>
    </source>
</evidence>
<dbReference type="InterPro" id="IPR050491">
    <property type="entry name" value="AmpC-like"/>
</dbReference>
<gene>
    <name evidence="4" type="ORF">GCM10010502_17990</name>
    <name evidence="5" type="ORF">HS99_0035170</name>
</gene>
<dbReference type="SMR" id="A0A1E7N1H1"/>
<feature type="region of interest" description="Disordered" evidence="1">
    <location>
        <begin position="43"/>
        <end position="63"/>
    </location>
</feature>
<reference evidence="4" key="1">
    <citation type="journal article" date="2014" name="Int. J. Syst. Evol. Microbiol.">
        <title>Complete genome sequence of Corynebacterium casei LMG S-19264T (=DSM 44701T), isolated from a smear-ripened cheese.</title>
        <authorList>
            <consortium name="US DOE Joint Genome Institute (JGI-PGF)"/>
            <person name="Walter F."/>
            <person name="Albersmeier A."/>
            <person name="Kalinowski J."/>
            <person name="Ruckert C."/>
        </authorList>
    </citation>
    <scope>NUCLEOTIDE SEQUENCE</scope>
    <source>
        <strain evidence="4">JCM 4434</strain>
    </source>
</reference>
<keyword evidence="6" id="KW-1185">Reference proteome</keyword>
<reference evidence="5" key="4">
    <citation type="submission" date="2016-08" db="EMBL/GenBank/DDBJ databases">
        <title>Sequencing, Assembly and Comparative Genomics of S. aureofaciens ATCC 10762.</title>
        <authorList>
            <person name="Gradnigo J.S."/>
            <person name="Johnson N."/>
            <person name="Somerville G.A."/>
        </authorList>
    </citation>
    <scope>NUCLEOTIDE SEQUENCE [LARGE SCALE GENOMIC DNA]</scope>
    <source>
        <strain evidence="5">ATCC 10762</strain>
    </source>
</reference>
<feature type="transmembrane region" description="Helical" evidence="2">
    <location>
        <begin position="583"/>
        <end position="603"/>
    </location>
</feature>
<dbReference type="Proteomes" id="UP000037395">
    <property type="component" value="Unassembled WGS sequence"/>
</dbReference>
<organism evidence="5 6">
    <name type="scientific">Kitasatospora aureofaciens</name>
    <name type="common">Streptomyces aureofaciens</name>
    <dbReference type="NCBI Taxonomy" id="1894"/>
    <lineage>
        <taxon>Bacteria</taxon>
        <taxon>Bacillati</taxon>
        <taxon>Actinomycetota</taxon>
        <taxon>Actinomycetes</taxon>
        <taxon>Kitasatosporales</taxon>
        <taxon>Streptomycetaceae</taxon>
        <taxon>Kitasatospora</taxon>
    </lineage>
</organism>
<dbReference type="Pfam" id="PF00144">
    <property type="entry name" value="Beta-lactamase"/>
    <property type="match status" value="1"/>
</dbReference>
<comment type="caution">
    <text evidence="5">The sequence shown here is derived from an EMBL/GenBank/DDBJ whole genome shotgun (WGS) entry which is preliminary data.</text>
</comment>
<dbReference type="KEGG" id="kau:B6264_10690"/>
<reference evidence="5 6" key="2">
    <citation type="submission" date="2014-07" db="EMBL/GenBank/DDBJ databases">
        <authorList>
            <person name="Zhang J.E."/>
            <person name="Yang H."/>
            <person name="Guo J."/>
            <person name="Deng Z."/>
            <person name="Luo H."/>
            <person name="Luo M."/>
            <person name="Zhao B."/>
        </authorList>
    </citation>
    <scope>NUCLEOTIDE SEQUENCE [LARGE SCALE GENOMIC DNA]</scope>
    <source>
        <strain evidence="5">ATCC 10762</strain>
        <strain evidence="6">ATCC 10762 / DSM 40127 / CCM 3239 / JCM 4008 / LMG 5968 / NBRC 12843 / NCIMB 8234 / A-377</strain>
    </source>
</reference>
<dbReference type="RefSeq" id="WP_051835524.1">
    <property type="nucleotide sequence ID" value="NZ_BMUB01000003.1"/>
</dbReference>
<proteinExistence type="predicted"/>
<reference evidence="6" key="3">
    <citation type="submission" date="2016-08" db="EMBL/GenBank/DDBJ databases">
        <title>Sequencing, assembly and comparative genomics of S. aureofaciens ATCC 10762.</title>
        <authorList>
            <person name="Gradnigo J.S."/>
            <person name="Johnson N."/>
            <person name="Somerville G.A."/>
        </authorList>
    </citation>
    <scope>NUCLEOTIDE SEQUENCE [LARGE SCALE GENOMIC DNA]</scope>
    <source>
        <strain evidence="6">ATCC 10762 / DSM 40127 / CCM 3239 / JCM 4008 / LMG 5968 / NBRC 12843 / NCIMB 8234 / A-377</strain>
    </source>
</reference>
<feature type="domain" description="Beta-lactamase-related" evidence="3">
    <location>
        <begin position="69"/>
        <end position="391"/>
    </location>
</feature>
<evidence type="ECO:0000256" key="1">
    <source>
        <dbReference type="SAM" id="MobiDB-lite"/>
    </source>
</evidence>
<evidence type="ECO:0000313" key="4">
    <source>
        <dbReference type="EMBL" id="GGU67279.1"/>
    </source>
</evidence>
<evidence type="ECO:0000259" key="3">
    <source>
        <dbReference type="Pfam" id="PF00144"/>
    </source>
</evidence>
<dbReference type="SUPFAM" id="SSF56601">
    <property type="entry name" value="beta-lactamase/transpeptidase-like"/>
    <property type="match status" value="1"/>
</dbReference>
<dbReference type="PANTHER" id="PTHR46825">
    <property type="entry name" value="D-ALANYL-D-ALANINE-CARBOXYPEPTIDASE/ENDOPEPTIDASE AMPH"/>
    <property type="match status" value="1"/>
</dbReference>
<accession>A0A1E7N1H1</accession>
<evidence type="ECO:0000313" key="6">
    <source>
        <dbReference type="Proteomes" id="UP000037395"/>
    </source>
</evidence>
<evidence type="ECO:0000313" key="5">
    <source>
        <dbReference type="EMBL" id="OEV34538.1"/>
    </source>
</evidence>
<reference evidence="4" key="5">
    <citation type="submission" date="2020-09" db="EMBL/GenBank/DDBJ databases">
        <authorList>
            <person name="Sun Q."/>
            <person name="Ohkuma M."/>
        </authorList>
    </citation>
    <scope>NUCLEOTIDE SEQUENCE</scope>
    <source>
        <strain evidence="4">JCM 4434</strain>
    </source>
</reference>
<feature type="transmembrane region" description="Helical" evidence="2">
    <location>
        <begin position="546"/>
        <end position="571"/>
    </location>
</feature>
<feature type="transmembrane region" description="Helical" evidence="2">
    <location>
        <begin position="657"/>
        <end position="679"/>
    </location>
</feature>
<feature type="transmembrane region" description="Helical" evidence="2">
    <location>
        <begin position="623"/>
        <end position="645"/>
    </location>
</feature>
<keyword evidence="2" id="KW-0812">Transmembrane</keyword>
<dbReference type="EMBL" id="BMUB01000003">
    <property type="protein sequence ID" value="GGU67279.1"/>
    <property type="molecule type" value="Genomic_DNA"/>
</dbReference>
<dbReference type="GeneID" id="97484951"/>
<dbReference type="Gene3D" id="3.40.710.10">
    <property type="entry name" value="DD-peptidase/beta-lactamase superfamily"/>
    <property type="match status" value="1"/>
</dbReference>
<keyword evidence="2" id="KW-1133">Transmembrane helix</keyword>
<dbReference type="EMBL" id="JPRF03000044">
    <property type="protein sequence ID" value="OEV34538.1"/>
    <property type="molecule type" value="Genomic_DNA"/>
</dbReference>
<dbReference type="PANTHER" id="PTHR46825:SF9">
    <property type="entry name" value="BETA-LACTAMASE-RELATED DOMAIN-CONTAINING PROTEIN"/>
    <property type="match status" value="1"/>
</dbReference>
<dbReference type="InterPro" id="IPR012338">
    <property type="entry name" value="Beta-lactam/transpept-like"/>
</dbReference>
<sequence>MSERRAEANRPLAERGWVRLVMVLAAIGLFLYGLTPDGAHAATTTAGSGSSAAGGSTAPPDPGSVKRLFDEIVPKLLAEHKIPGAAVSVVAGGQQVFAGGYGVSDVPNRKPVDPARTAFFMGSDAKVFTAVAVLQQVRAGKLDLHADVNTYLTAFKIRDSYPGRPVTVENLLTHTGGFDDTFMGLAEAEPRNSGGLGPALAAHQPDRVRAPGTTAAYDNYGVALAGYLVEVVSGQPFDQYVAQHVLQPLGMDHTTFTQPHPAPIDADLAHGYRPEGGGQTETKGLYGPLTPTGAAAVTTAGDMGRLMLAQLHDGTFDGRSILDREGDALLLARHFGPDQRMPGMAYLLEQRTRNGQQLLVKDGDVPGFHSNLALLPAQGVGLYVTVNGDGEGATGGWMTQQVLNDFVDRFYPVGGASAGGARAGAVGAGAAGVVGGDLSKFTGDFRSTRVSQSNLTKAAALTGSVHIAARDGRLVVSGPVTRDPSVGETQWEQVQPGLFQQVGGSGRIAFELDGDGDVTSMLTDSDPTIAYEPLAWYQAPELHQRIALGSLVVLVLTVLGWGLAAVVRAARGKGRAGQPAARLLGWLTGAVLVVATAGFALLTSDSNALNQTLFLGDSPLLKVVPAMYLGAAVLTLLMVICAVVAWRRGWWGVFGRLHYTGVTVAALVFLVLAGGYDLIGTGQMAGSLDLIG</sequence>
<keyword evidence="2" id="KW-0472">Membrane</keyword>
<dbReference type="InterPro" id="IPR001466">
    <property type="entry name" value="Beta-lactam-related"/>
</dbReference>
<name>A0A1E7N1H1_KITAU</name>
<feature type="compositionally biased region" description="Low complexity" evidence="1">
    <location>
        <begin position="43"/>
        <end position="58"/>
    </location>
</feature>
<protein>
    <submittedName>
        <fullName evidence="4">FmtA-like protein</fullName>
    </submittedName>
</protein>
<accession>A0A8H9HHW0</accession>